<organism evidence="3 4">
    <name type="scientific">Ideonella paludis</name>
    <dbReference type="NCBI Taxonomy" id="1233411"/>
    <lineage>
        <taxon>Bacteria</taxon>
        <taxon>Pseudomonadati</taxon>
        <taxon>Pseudomonadota</taxon>
        <taxon>Betaproteobacteria</taxon>
        <taxon>Burkholderiales</taxon>
        <taxon>Sphaerotilaceae</taxon>
        <taxon>Ideonella</taxon>
    </lineage>
</organism>
<evidence type="ECO:0000313" key="4">
    <source>
        <dbReference type="Proteomes" id="UP000672097"/>
    </source>
</evidence>
<dbReference type="InterPro" id="IPR045857">
    <property type="entry name" value="O16G_dom_2"/>
</dbReference>
<keyword evidence="4" id="KW-1185">Reference proteome</keyword>
<dbReference type="Gene3D" id="3.90.400.10">
    <property type="entry name" value="Oligo-1,6-glucosidase, Domain 2"/>
    <property type="match status" value="1"/>
</dbReference>
<dbReference type="CDD" id="cd11316">
    <property type="entry name" value="AmyAc_bac2_AmyA"/>
    <property type="match status" value="1"/>
</dbReference>
<evidence type="ECO:0000259" key="2">
    <source>
        <dbReference type="SMART" id="SM00642"/>
    </source>
</evidence>
<sequence>MPSLSRAAQALAPLLARPLWPTLMAGLLCTSMVWPAGSAAVAAPTANALAAQATTVDISPVAPVYRPSTLPTGWHHGVFMEIFVRAFADSNGDGIGDLKGLTAKLDDLKDLGVSGIWLMPITANADGDHGYATTDFRAIAPEYGTLADFDELLRQAHARGIGVVMDYVINHAAAQHPLFQAAVADPKSPWRDWFVFADTEPQGWDIWGKNPWYLSSAQHWNSKLEPKDLPKAPPGARDFYFGTFGPHMPDFNMRNPRVVKYHEDSLRFWLNRGLDGFRLDAVPHLIERDAVNWNDQPESRQLTKRLQDLITAYDKRWVVCEATAEPNDWGHPQVCGSAFAFGYVHHFVKAAQGEPASIQELARYWREAPPERWGMSTMISNHDIFAGERLWDQLKGDEARYKLAAASYLLQPGTPFIYFGEEIGQAGVPGLGGDLPLRSPRSWTPEPQTAGFTTGQPFRPLAPNLARYNVQSQSADPQSLRSFYKALIALRRQHASIAQGSFEHSAVQGQTLVFQRAHGADRTLVLINYGTEPQAVEVPGLPAGARLQPLFQAQATHAQAGRVTVPGLGVQVWQVQR</sequence>
<accession>A0ABS5DZ17</accession>
<dbReference type="InterPro" id="IPR006047">
    <property type="entry name" value="GH13_cat_dom"/>
</dbReference>
<dbReference type="InterPro" id="IPR013780">
    <property type="entry name" value="Glyco_hydro_b"/>
</dbReference>
<proteinExistence type="inferred from homology"/>
<protein>
    <submittedName>
        <fullName evidence="3">DUF3459 domain-containing protein</fullName>
    </submittedName>
</protein>
<dbReference type="Pfam" id="PF00128">
    <property type="entry name" value="Alpha-amylase"/>
    <property type="match status" value="1"/>
</dbReference>
<dbReference type="EMBL" id="JAGQDG010000005">
    <property type="protein sequence ID" value="MBQ0936319.1"/>
    <property type="molecule type" value="Genomic_DNA"/>
</dbReference>
<dbReference type="InterPro" id="IPR017853">
    <property type="entry name" value="GH"/>
</dbReference>
<dbReference type="SUPFAM" id="SSF51011">
    <property type="entry name" value="Glycosyl hydrolase domain"/>
    <property type="match status" value="1"/>
</dbReference>
<gene>
    <name evidence="3" type="ORF">KAK11_13345</name>
</gene>
<dbReference type="SUPFAM" id="SSF51445">
    <property type="entry name" value="(Trans)glycosidases"/>
    <property type="match status" value="1"/>
</dbReference>
<comment type="caution">
    <text evidence="3">The sequence shown here is derived from an EMBL/GenBank/DDBJ whole genome shotgun (WGS) entry which is preliminary data.</text>
</comment>
<dbReference type="RefSeq" id="WP_210809667.1">
    <property type="nucleotide sequence ID" value="NZ_JAGQDG010000005.1"/>
</dbReference>
<dbReference type="Proteomes" id="UP000672097">
    <property type="component" value="Unassembled WGS sequence"/>
</dbReference>
<dbReference type="PANTHER" id="PTHR10357">
    <property type="entry name" value="ALPHA-AMYLASE FAMILY MEMBER"/>
    <property type="match status" value="1"/>
</dbReference>
<dbReference type="SMART" id="SM00642">
    <property type="entry name" value="Aamy"/>
    <property type="match status" value="1"/>
</dbReference>
<evidence type="ECO:0000313" key="3">
    <source>
        <dbReference type="EMBL" id="MBQ0936319.1"/>
    </source>
</evidence>
<name>A0ABS5DZ17_9BURK</name>
<feature type="domain" description="Glycosyl hydrolase family 13 catalytic" evidence="2">
    <location>
        <begin position="81"/>
        <end position="491"/>
    </location>
</feature>
<dbReference type="Gene3D" id="3.20.20.80">
    <property type="entry name" value="Glycosidases"/>
    <property type="match status" value="1"/>
</dbReference>
<dbReference type="Gene3D" id="2.60.40.1180">
    <property type="entry name" value="Golgi alpha-mannosidase II"/>
    <property type="match status" value="1"/>
</dbReference>
<comment type="similarity">
    <text evidence="1">Belongs to the glycosyl hydrolase 13 family.</text>
</comment>
<evidence type="ECO:0000256" key="1">
    <source>
        <dbReference type="ARBA" id="ARBA00008061"/>
    </source>
</evidence>
<dbReference type="PANTHER" id="PTHR10357:SF179">
    <property type="entry name" value="NEUTRAL AND BASIC AMINO ACID TRANSPORT PROTEIN RBAT"/>
    <property type="match status" value="1"/>
</dbReference>
<reference evidence="3 4" key="1">
    <citation type="submission" date="2021-04" db="EMBL/GenBank/DDBJ databases">
        <title>The genome sequence of type strain Ideonella paludis KCTC 32238.</title>
        <authorList>
            <person name="Liu Y."/>
        </authorList>
    </citation>
    <scope>NUCLEOTIDE SEQUENCE [LARGE SCALE GENOMIC DNA]</scope>
    <source>
        <strain evidence="3 4">KCTC 32238</strain>
    </source>
</reference>